<reference evidence="1" key="1">
    <citation type="journal article" date="2004" name="Nature">
        <title>Genome duplication in the teleost fish Tetraodon nigroviridis reveals the early vertebrate proto-karyotype.</title>
        <authorList>
            <person name="Jaillon O."/>
            <person name="Aury J.-M."/>
            <person name="Brunet F."/>
            <person name="Petit J.-L."/>
            <person name="Stange-Thomann N."/>
            <person name="Mauceli E."/>
            <person name="Bouneau L."/>
            <person name="Fischer C."/>
            <person name="Ozouf-Costaz C."/>
            <person name="Bernot A."/>
            <person name="Nicaud S."/>
            <person name="Jaffe D."/>
            <person name="Fisher S."/>
            <person name="Lutfalla G."/>
            <person name="Dossat C."/>
            <person name="Segurens B."/>
            <person name="Dasilva C."/>
            <person name="Salanoubat M."/>
            <person name="Levy M."/>
            <person name="Boudet N."/>
            <person name="Castellano S."/>
            <person name="Anthouard V."/>
            <person name="Jubin C."/>
            <person name="Castelli V."/>
            <person name="Katinka M."/>
            <person name="Vacherie B."/>
            <person name="Biemont C."/>
            <person name="Skalli Z."/>
            <person name="Cattolico L."/>
            <person name="Poulain J."/>
            <person name="De Berardinis V."/>
            <person name="Cruaud C."/>
            <person name="Duprat S."/>
            <person name="Brottier P."/>
            <person name="Coutanceau J.-P."/>
            <person name="Gouzy J."/>
            <person name="Parra G."/>
            <person name="Lardier G."/>
            <person name="Chapple C."/>
            <person name="McKernan K.J."/>
            <person name="McEwan P."/>
            <person name="Bosak S."/>
            <person name="Kellis M."/>
            <person name="Volff J.-N."/>
            <person name="Guigo R."/>
            <person name="Zody M.C."/>
            <person name="Mesirov J."/>
            <person name="Lindblad-Toh K."/>
            <person name="Birren B."/>
            <person name="Nusbaum C."/>
            <person name="Kahn D."/>
            <person name="Robinson-Rechavi M."/>
            <person name="Laudet V."/>
            <person name="Schachter V."/>
            <person name="Quetier F."/>
            <person name="Saurin W."/>
            <person name="Scarpelli C."/>
            <person name="Wincker P."/>
            <person name="Lander E.S."/>
            <person name="Weissenbach J."/>
            <person name="Roest Crollius H."/>
        </authorList>
    </citation>
    <scope>NUCLEOTIDE SEQUENCE [LARGE SCALE GENOMIC DNA]</scope>
</reference>
<dbReference type="KEGG" id="tng:GSTEN00001151G001"/>
<proteinExistence type="predicted"/>
<dbReference type="AlphaFoldDB" id="Q4TGD8"/>
<accession>Q4TGD8</accession>
<sequence length="42" mass="4214">VSSTQGVLRAATLTAASTREAKMLISQTVPIGIARRSAGGEG</sequence>
<evidence type="ECO:0000313" key="1">
    <source>
        <dbReference type="EMBL" id="CAF88044.1"/>
    </source>
</evidence>
<reference evidence="1" key="2">
    <citation type="submission" date="2004-02" db="EMBL/GenBank/DDBJ databases">
        <authorList>
            <consortium name="Genoscope"/>
            <consortium name="Whitehead Institute Centre for Genome Research"/>
        </authorList>
    </citation>
    <scope>NUCLEOTIDE SEQUENCE</scope>
</reference>
<dbReference type="EMBL" id="CAAE01003760">
    <property type="protein sequence ID" value="CAF88044.1"/>
    <property type="molecule type" value="Genomic_DNA"/>
</dbReference>
<name>Q4TGD8_TETNG</name>
<feature type="non-terminal residue" evidence="1">
    <location>
        <position position="1"/>
    </location>
</feature>
<organism evidence="1">
    <name type="scientific">Tetraodon nigroviridis</name>
    <name type="common">Spotted green pufferfish</name>
    <name type="synonym">Chelonodon nigroviridis</name>
    <dbReference type="NCBI Taxonomy" id="99883"/>
    <lineage>
        <taxon>Eukaryota</taxon>
        <taxon>Metazoa</taxon>
        <taxon>Chordata</taxon>
        <taxon>Craniata</taxon>
        <taxon>Vertebrata</taxon>
        <taxon>Euteleostomi</taxon>
        <taxon>Actinopterygii</taxon>
        <taxon>Neopterygii</taxon>
        <taxon>Teleostei</taxon>
        <taxon>Neoteleostei</taxon>
        <taxon>Acanthomorphata</taxon>
        <taxon>Eupercaria</taxon>
        <taxon>Tetraodontiformes</taxon>
        <taxon>Tetradontoidea</taxon>
        <taxon>Tetraodontidae</taxon>
        <taxon>Tetraodon</taxon>
    </lineage>
</organism>
<gene>
    <name evidence="1" type="ORF">GSTENG00001151001</name>
</gene>
<protein>
    <submittedName>
        <fullName evidence="1">(spotted green pufferfish) hypothetical protein</fullName>
    </submittedName>
</protein>
<comment type="caution">
    <text evidence="1">The sequence shown here is derived from an EMBL/GenBank/DDBJ whole genome shotgun (WGS) entry which is preliminary data.</text>
</comment>